<sequence length="183" mass="19312">MSHTIHCHAFGAASLGIAVAIACLPAWSGPAQAQSPAQGMTRSVSAEETYRDIEQTLGLVPSFFKAFPDAGIAGAWAEFKAVQLNPQTQLSGKEKELIGLAVAAQVPCHYCVYFHTAAARLHGASEAEIREAVAMAAITRHWSTVLNGMQVDEEQFMKETDTAMAMAAAKMKAGTAPTPATGH</sequence>
<feature type="signal peptide" evidence="1">
    <location>
        <begin position="1"/>
        <end position="33"/>
    </location>
</feature>
<evidence type="ECO:0000313" key="4">
    <source>
        <dbReference type="Proteomes" id="UP001604002"/>
    </source>
</evidence>
<dbReference type="EMBL" id="JBAFVH010000001">
    <property type="protein sequence ID" value="MFG1370660.1"/>
    <property type="molecule type" value="Genomic_DNA"/>
</dbReference>
<evidence type="ECO:0000259" key="2">
    <source>
        <dbReference type="Pfam" id="PF02627"/>
    </source>
</evidence>
<dbReference type="Gene3D" id="1.20.1290.10">
    <property type="entry name" value="AhpD-like"/>
    <property type="match status" value="1"/>
</dbReference>
<dbReference type="PANTHER" id="PTHR33930">
    <property type="entry name" value="ALKYL HYDROPEROXIDE REDUCTASE AHPD"/>
    <property type="match status" value="1"/>
</dbReference>
<keyword evidence="1" id="KW-0732">Signal</keyword>
<reference evidence="3 4" key="1">
    <citation type="submission" date="2024-02" db="EMBL/GenBank/DDBJ databases">
        <title>Expansion and revision of Xanthobacter and proposal of Roseixanthobacter gen. nov.</title>
        <authorList>
            <person name="Soltysiak M.P.M."/>
            <person name="Jalihal A."/>
            <person name="Ory A."/>
            <person name="Chrisophersen C."/>
            <person name="Lee A.D."/>
            <person name="Boulton J."/>
            <person name="Springer M."/>
        </authorList>
    </citation>
    <scope>NUCLEOTIDE SEQUENCE [LARGE SCALE GENOMIC DNA]</scope>
    <source>
        <strain evidence="3 4">23A</strain>
    </source>
</reference>
<dbReference type="InterPro" id="IPR004675">
    <property type="entry name" value="AhpD_core"/>
</dbReference>
<name>A0ABW6ZPL0_9HYPH</name>
<dbReference type="Proteomes" id="UP001604002">
    <property type="component" value="Unassembled WGS sequence"/>
</dbReference>
<accession>A0ABW6ZPL0</accession>
<dbReference type="InterPro" id="IPR029032">
    <property type="entry name" value="AhpD-like"/>
</dbReference>
<protein>
    <submittedName>
        <fullName evidence="3">Carboxymuconolactone decarboxylase family protein</fullName>
    </submittedName>
</protein>
<dbReference type="SUPFAM" id="SSF69118">
    <property type="entry name" value="AhpD-like"/>
    <property type="match status" value="1"/>
</dbReference>
<gene>
    <name evidence="3" type="ORF">V5F32_00625</name>
</gene>
<evidence type="ECO:0000313" key="3">
    <source>
        <dbReference type="EMBL" id="MFG1370660.1"/>
    </source>
</evidence>
<feature type="chain" id="PRO_5045420071" evidence="1">
    <location>
        <begin position="34"/>
        <end position="183"/>
    </location>
</feature>
<keyword evidence="4" id="KW-1185">Reference proteome</keyword>
<dbReference type="Pfam" id="PF02627">
    <property type="entry name" value="CMD"/>
    <property type="match status" value="1"/>
</dbReference>
<evidence type="ECO:0000256" key="1">
    <source>
        <dbReference type="SAM" id="SignalP"/>
    </source>
</evidence>
<comment type="caution">
    <text evidence="3">The sequence shown here is derived from an EMBL/GenBank/DDBJ whole genome shotgun (WGS) entry which is preliminary data.</text>
</comment>
<dbReference type="RefSeq" id="WP_393990748.1">
    <property type="nucleotide sequence ID" value="NZ_JBAFVH010000001.1"/>
</dbReference>
<dbReference type="PANTHER" id="PTHR33930:SF2">
    <property type="entry name" value="BLR3452 PROTEIN"/>
    <property type="match status" value="1"/>
</dbReference>
<proteinExistence type="predicted"/>
<dbReference type="NCBIfam" id="TIGR00778">
    <property type="entry name" value="ahpD_dom"/>
    <property type="match status" value="1"/>
</dbReference>
<feature type="domain" description="Carboxymuconolactone decarboxylase-like" evidence="2">
    <location>
        <begin position="74"/>
        <end position="153"/>
    </location>
</feature>
<organism evidence="3 4">
    <name type="scientific">Xanthobacter oligotrophicus</name>
    <dbReference type="NCBI Taxonomy" id="2607286"/>
    <lineage>
        <taxon>Bacteria</taxon>
        <taxon>Pseudomonadati</taxon>
        <taxon>Pseudomonadota</taxon>
        <taxon>Alphaproteobacteria</taxon>
        <taxon>Hyphomicrobiales</taxon>
        <taxon>Xanthobacteraceae</taxon>
        <taxon>Xanthobacter</taxon>
    </lineage>
</organism>
<dbReference type="InterPro" id="IPR003779">
    <property type="entry name" value="CMD-like"/>
</dbReference>